<evidence type="ECO:0000256" key="1">
    <source>
        <dbReference type="ARBA" id="ARBA00023002"/>
    </source>
</evidence>
<name>A0A840AJ25_9HYPH</name>
<dbReference type="PANTHER" id="PTHR13847">
    <property type="entry name" value="SARCOSINE DEHYDROGENASE-RELATED"/>
    <property type="match status" value="1"/>
</dbReference>
<dbReference type="Proteomes" id="UP000553963">
    <property type="component" value="Unassembled WGS sequence"/>
</dbReference>
<dbReference type="EMBL" id="JACIDS010000001">
    <property type="protein sequence ID" value="MBB3929027.1"/>
    <property type="molecule type" value="Genomic_DNA"/>
</dbReference>
<dbReference type="GO" id="GO:0005737">
    <property type="term" value="C:cytoplasm"/>
    <property type="evidence" value="ECO:0007669"/>
    <property type="project" value="TreeGrafter"/>
</dbReference>
<sequence>MGMKPGAGMKADAVVVGAGVVGAAVARALAVSGRRVVIVEQGVPGGAVSGASLACIGTHMMDEDELPLLKWCCDEWAAFASVAPDFEYSRCGQLRFLKQESERRSADEWIGIETAAGLSPTLLDPDAVRRIEPELTGPIHAATWSPNSAVVNPFLAVRRLLEAAQAAGATLVSRRPVTALRLAGGRIAGVETAEGPIEAGIVVLAGGPWTAKLAATAGVDLPIVPRKAQCLATVSVPPSIRTVVGACKAEGGVDAGYTQIQQAMSGQILFNTVLEGGVTAAGSPDDIPEVDRAFIRDSVATLLFLFPAFVQIDLLRSWVRYEAVTPDDRFLTGPAGPDGLFIAAGDGGTGFVRSLGMARIIADFVGGRESPFRRDLYDPARFDMKAAA</sequence>
<reference evidence="3 4" key="1">
    <citation type="submission" date="2020-08" db="EMBL/GenBank/DDBJ databases">
        <title>Genomic Encyclopedia of Type Strains, Phase IV (KMG-IV): sequencing the most valuable type-strain genomes for metagenomic binning, comparative biology and taxonomic classification.</title>
        <authorList>
            <person name="Goeker M."/>
        </authorList>
    </citation>
    <scope>NUCLEOTIDE SEQUENCE [LARGE SCALE GENOMIC DNA]</scope>
    <source>
        <strain evidence="3 4">DSM 25966</strain>
    </source>
</reference>
<proteinExistence type="predicted"/>
<organism evidence="3 4">
    <name type="scientific">Kaistia hirudinis</name>
    <dbReference type="NCBI Taxonomy" id="1293440"/>
    <lineage>
        <taxon>Bacteria</taxon>
        <taxon>Pseudomonadati</taxon>
        <taxon>Pseudomonadota</taxon>
        <taxon>Alphaproteobacteria</taxon>
        <taxon>Hyphomicrobiales</taxon>
        <taxon>Kaistiaceae</taxon>
        <taxon>Kaistia</taxon>
    </lineage>
</organism>
<dbReference type="AlphaFoldDB" id="A0A840AJ25"/>
<gene>
    <name evidence="3" type="ORF">GGR25_000046</name>
</gene>
<dbReference type="Gene3D" id="3.50.50.60">
    <property type="entry name" value="FAD/NAD(P)-binding domain"/>
    <property type="match status" value="1"/>
</dbReference>
<dbReference type="GO" id="GO:0008115">
    <property type="term" value="F:sarcosine oxidase activity"/>
    <property type="evidence" value="ECO:0007669"/>
    <property type="project" value="UniProtKB-EC"/>
</dbReference>
<evidence type="ECO:0000259" key="2">
    <source>
        <dbReference type="Pfam" id="PF01266"/>
    </source>
</evidence>
<dbReference type="InterPro" id="IPR006076">
    <property type="entry name" value="FAD-dep_OxRdtase"/>
</dbReference>
<protein>
    <submittedName>
        <fullName evidence="3">Sarcosine oxidase subunit beta</fullName>
        <ecNumber evidence="3">1.5.3.1</ecNumber>
    </submittedName>
</protein>
<dbReference type="EC" id="1.5.3.1" evidence="3"/>
<feature type="domain" description="FAD dependent oxidoreductase" evidence="2">
    <location>
        <begin position="12"/>
        <end position="363"/>
    </location>
</feature>
<keyword evidence="4" id="KW-1185">Reference proteome</keyword>
<comment type="caution">
    <text evidence="3">The sequence shown here is derived from an EMBL/GenBank/DDBJ whole genome shotgun (WGS) entry which is preliminary data.</text>
</comment>
<keyword evidence="1 3" id="KW-0560">Oxidoreductase</keyword>
<dbReference type="SUPFAM" id="SSF51905">
    <property type="entry name" value="FAD/NAD(P)-binding domain"/>
    <property type="match status" value="1"/>
</dbReference>
<evidence type="ECO:0000313" key="4">
    <source>
        <dbReference type="Proteomes" id="UP000553963"/>
    </source>
</evidence>
<dbReference type="Gene3D" id="3.30.9.10">
    <property type="entry name" value="D-Amino Acid Oxidase, subunit A, domain 2"/>
    <property type="match status" value="1"/>
</dbReference>
<evidence type="ECO:0000313" key="3">
    <source>
        <dbReference type="EMBL" id="MBB3929027.1"/>
    </source>
</evidence>
<dbReference type="InterPro" id="IPR036188">
    <property type="entry name" value="FAD/NAD-bd_sf"/>
</dbReference>
<dbReference type="Pfam" id="PF01266">
    <property type="entry name" value="DAO"/>
    <property type="match status" value="1"/>
</dbReference>
<accession>A0A840AJ25</accession>